<dbReference type="InterPro" id="IPR036291">
    <property type="entry name" value="NAD(P)-bd_dom_sf"/>
</dbReference>
<feature type="active site" description="Nucleophile" evidence="8">
    <location>
        <position position="272"/>
    </location>
</feature>
<dbReference type="InterPro" id="IPR017476">
    <property type="entry name" value="UDP-Glc/GDP-Man"/>
</dbReference>
<dbReference type="InterPro" id="IPR008927">
    <property type="entry name" value="6-PGluconate_DH-like_C_sf"/>
</dbReference>
<dbReference type="PIRSF" id="PIRSF000124">
    <property type="entry name" value="UDPglc_GDPman_dh"/>
    <property type="match status" value="1"/>
</dbReference>
<evidence type="ECO:0000259" key="11">
    <source>
        <dbReference type="SMART" id="SM00984"/>
    </source>
</evidence>
<evidence type="ECO:0000256" key="9">
    <source>
        <dbReference type="PIRSR" id="PIRSR500134-2"/>
    </source>
</evidence>
<dbReference type="SUPFAM" id="SSF51735">
    <property type="entry name" value="NAD(P)-binding Rossmann-fold domains"/>
    <property type="match status" value="1"/>
</dbReference>
<evidence type="ECO:0000256" key="1">
    <source>
        <dbReference type="ARBA" id="ARBA00004701"/>
    </source>
</evidence>
<evidence type="ECO:0000256" key="10">
    <source>
        <dbReference type="PIRSR" id="PIRSR500134-3"/>
    </source>
</evidence>
<keyword evidence="13" id="KW-1185">Reference proteome</keyword>
<feature type="binding site" evidence="9">
    <location>
        <position position="269"/>
    </location>
    <ligand>
        <name>substrate</name>
    </ligand>
</feature>
<feature type="binding site" evidence="10">
    <location>
        <position position="275"/>
    </location>
    <ligand>
        <name>NAD(+)</name>
        <dbReference type="ChEBI" id="CHEBI:57540"/>
    </ligand>
</feature>
<feature type="binding site" evidence="10">
    <location>
        <position position="338"/>
    </location>
    <ligand>
        <name>NAD(+)</name>
        <dbReference type="ChEBI" id="CHEBI:57540"/>
    </ligand>
</feature>
<name>A0A830G8J4_9EURY</name>
<protein>
    <recommendedName>
        <fullName evidence="3 7">UDP-glucose 6-dehydrogenase</fullName>
        <ecNumber evidence="3 7">1.1.1.22</ecNumber>
    </recommendedName>
</protein>
<dbReference type="Proteomes" id="UP000608850">
    <property type="component" value="Unassembled WGS sequence"/>
</dbReference>
<evidence type="ECO:0000256" key="5">
    <source>
        <dbReference type="ARBA" id="ARBA00023027"/>
    </source>
</evidence>
<dbReference type="Gene3D" id="1.20.5.100">
    <property type="entry name" value="Cytochrome c1, transmembrane anchor, C-terminal"/>
    <property type="match status" value="1"/>
</dbReference>
<comment type="pathway">
    <text evidence="1">Nucleotide-sugar biosynthesis; UDP-alpha-D-glucuronate biosynthesis; UDP-alpha-D-glucuronate from UDP-alpha-D-glucose: step 1/1.</text>
</comment>
<feature type="binding site" evidence="10">
    <location>
        <position position="126"/>
    </location>
    <ligand>
        <name>NAD(+)</name>
        <dbReference type="ChEBI" id="CHEBI:57540"/>
    </ligand>
</feature>
<feature type="binding site" evidence="9">
    <location>
        <position position="216"/>
    </location>
    <ligand>
        <name>substrate</name>
    </ligand>
</feature>
<keyword evidence="4 7" id="KW-0560">Oxidoreductase</keyword>
<dbReference type="OrthoDB" id="59839at2157"/>
<dbReference type="InterPro" id="IPR054886">
    <property type="entry name" value="UDPGDh_AglM"/>
</dbReference>
<dbReference type="InterPro" id="IPR036220">
    <property type="entry name" value="UDP-Glc/GDP-Man_DH_C_sf"/>
</dbReference>
<dbReference type="GO" id="GO:0000271">
    <property type="term" value="P:polysaccharide biosynthetic process"/>
    <property type="evidence" value="ECO:0007669"/>
    <property type="project" value="InterPro"/>
</dbReference>
<dbReference type="InterPro" id="IPR014027">
    <property type="entry name" value="UDP-Glc/GDP-Man_DH_C"/>
</dbReference>
<dbReference type="Gene3D" id="3.40.50.720">
    <property type="entry name" value="NAD(P)-binding Rossmann-like Domain"/>
    <property type="match status" value="2"/>
</dbReference>
<dbReference type="SMART" id="SM00984">
    <property type="entry name" value="UDPG_MGDP_dh_C"/>
    <property type="match status" value="1"/>
</dbReference>
<dbReference type="Pfam" id="PF03721">
    <property type="entry name" value="UDPG_MGDP_dh_N"/>
    <property type="match status" value="1"/>
</dbReference>
<dbReference type="InterPro" id="IPR028357">
    <property type="entry name" value="UDPglc_DH_bac"/>
</dbReference>
<feature type="binding site" evidence="9">
    <location>
        <position position="331"/>
    </location>
    <ligand>
        <name>substrate</name>
    </ligand>
</feature>
<feature type="binding site" evidence="10">
    <location>
        <position position="88"/>
    </location>
    <ligand>
        <name>NAD(+)</name>
        <dbReference type="ChEBI" id="CHEBI:57540"/>
    </ligand>
</feature>
<dbReference type="InterPro" id="IPR014026">
    <property type="entry name" value="UDP-Glc/GDP-Man_DH_dimer"/>
</dbReference>
<organism evidence="12 13">
    <name type="scientific">Halarchaeum nitratireducens</name>
    <dbReference type="NCBI Taxonomy" id="489913"/>
    <lineage>
        <taxon>Archaea</taxon>
        <taxon>Methanobacteriati</taxon>
        <taxon>Methanobacteriota</taxon>
        <taxon>Stenosarchaea group</taxon>
        <taxon>Halobacteria</taxon>
        <taxon>Halobacteriales</taxon>
        <taxon>Halobacteriaceae</taxon>
    </lineage>
</organism>
<dbReference type="PIRSF" id="PIRSF500134">
    <property type="entry name" value="UDPglc_DH_bac"/>
    <property type="match status" value="1"/>
</dbReference>
<comment type="catalytic activity">
    <reaction evidence="6 7">
        <text>UDP-alpha-D-glucose + 2 NAD(+) + H2O = UDP-alpha-D-glucuronate + 2 NADH + 3 H(+)</text>
        <dbReference type="Rhea" id="RHEA:23596"/>
        <dbReference type="ChEBI" id="CHEBI:15377"/>
        <dbReference type="ChEBI" id="CHEBI:15378"/>
        <dbReference type="ChEBI" id="CHEBI:57540"/>
        <dbReference type="ChEBI" id="CHEBI:57945"/>
        <dbReference type="ChEBI" id="CHEBI:58052"/>
        <dbReference type="ChEBI" id="CHEBI:58885"/>
        <dbReference type="EC" id="1.1.1.22"/>
    </reaction>
</comment>
<feature type="binding site" evidence="10">
    <location>
        <position position="163"/>
    </location>
    <ligand>
        <name>NAD(+)</name>
        <dbReference type="ChEBI" id="CHEBI:57540"/>
    </ligand>
</feature>
<evidence type="ECO:0000256" key="4">
    <source>
        <dbReference type="ARBA" id="ARBA00023002"/>
    </source>
</evidence>
<evidence type="ECO:0000256" key="7">
    <source>
        <dbReference type="PIRNR" id="PIRNR000124"/>
    </source>
</evidence>
<evidence type="ECO:0000256" key="3">
    <source>
        <dbReference type="ARBA" id="ARBA00012954"/>
    </source>
</evidence>
<dbReference type="Pfam" id="PF03720">
    <property type="entry name" value="UDPG_MGDP_dh_C"/>
    <property type="match status" value="1"/>
</dbReference>
<feature type="binding site" evidence="9">
    <location>
        <begin position="160"/>
        <end position="163"/>
    </location>
    <ligand>
        <name>substrate</name>
    </ligand>
</feature>
<dbReference type="Pfam" id="PF00984">
    <property type="entry name" value="UDPG_MGDP_dh"/>
    <property type="match status" value="1"/>
</dbReference>
<accession>A0A830G8J4</accession>
<evidence type="ECO:0000313" key="13">
    <source>
        <dbReference type="Proteomes" id="UP000608850"/>
    </source>
</evidence>
<gene>
    <name evidence="12" type="ORF">GCM10009021_06120</name>
</gene>
<evidence type="ECO:0000256" key="6">
    <source>
        <dbReference type="ARBA" id="ARBA00047473"/>
    </source>
</evidence>
<dbReference type="NCBIfam" id="TIGR03026">
    <property type="entry name" value="NDP-sugDHase"/>
    <property type="match status" value="1"/>
</dbReference>
<feature type="domain" description="UDP-glucose/GDP-mannose dehydrogenase C-terminal" evidence="11">
    <location>
        <begin position="324"/>
        <end position="423"/>
    </location>
</feature>
<evidence type="ECO:0000256" key="8">
    <source>
        <dbReference type="PIRSR" id="PIRSR500134-1"/>
    </source>
</evidence>
<dbReference type="EC" id="1.1.1.22" evidence="3 7"/>
<feature type="binding site" evidence="10">
    <location>
        <position position="30"/>
    </location>
    <ligand>
        <name>NAD(+)</name>
        <dbReference type="ChEBI" id="CHEBI:57540"/>
    </ligand>
</feature>
<keyword evidence="5 7" id="KW-0520">NAD</keyword>
<reference evidence="12 13" key="1">
    <citation type="journal article" date="2019" name="Int. J. Syst. Evol. Microbiol.">
        <title>The Global Catalogue of Microorganisms (GCM) 10K type strain sequencing project: providing services to taxonomists for standard genome sequencing and annotation.</title>
        <authorList>
            <consortium name="The Broad Institute Genomics Platform"/>
            <consortium name="The Broad Institute Genome Sequencing Center for Infectious Disease"/>
            <person name="Wu L."/>
            <person name="Ma J."/>
        </authorList>
    </citation>
    <scope>NUCLEOTIDE SEQUENCE [LARGE SCALE GENOMIC DNA]</scope>
    <source>
        <strain evidence="12 13">JCM 16331</strain>
    </source>
</reference>
<evidence type="ECO:0000313" key="12">
    <source>
        <dbReference type="EMBL" id="GGN09361.1"/>
    </source>
</evidence>
<dbReference type="NCBIfam" id="NF041297">
    <property type="entry name" value="UDPGDh_AglM"/>
    <property type="match status" value="1"/>
</dbReference>
<dbReference type="SUPFAM" id="SSF52413">
    <property type="entry name" value="UDP-glucose/GDP-mannose dehydrogenase C-terminal domain"/>
    <property type="match status" value="1"/>
</dbReference>
<dbReference type="GO" id="GO:0006065">
    <property type="term" value="P:UDP-glucuronate biosynthetic process"/>
    <property type="evidence" value="ECO:0007669"/>
    <property type="project" value="UniProtKB-UniPathway"/>
</dbReference>
<dbReference type="PANTHER" id="PTHR43750">
    <property type="entry name" value="UDP-GLUCOSE 6-DEHYDROGENASE TUAD"/>
    <property type="match status" value="1"/>
</dbReference>
<comment type="caution">
    <text evidence="12">The sequence shown here is derived from an EMBL/GenBank/DDBJ whole genome shotgun (WGS) entry which is preliminary data.</text>
</comment>
<feature type="binding site" evidence="9">
    <location>
        <begin position="261"/>
        <end position="265"/>
    </location>
    <ligand>
        <name>substrate</name>
    </ligand>
</feature>
<sequence length="434" mass="45835">MDVSIVGSGYVGTTVAACFADLGHRVVNVDVDETTVETLNDGVAPIHEEGLADLVEAHAGPGGTGRLRATTDYGAVLDTDVTFLCLPTPQRDDGSIDLSIMTAGAETLGETLAAKDDWHTVVVKSTVVPGSTDETITPAIEEASGTAAGEAFGVGMNPEFLREGSAVGDFRDPDKVVLGADDERVSDDMAAVFAPLVEASGAPVVETDTRTAEMIKYANNGFLAAKVSLINDIGNVCREFGIDAYEVADAIALDDRIGEQFLRSGLGWGGSCFPKDTGAIRHAAREAGYEPAMLEAAVEVNDRQPERLLALLDEHVDVAGERVAVLGLAFKPGTDDVRNSRALDVVAGLRERDADVVAYDPVAAANAREHHPDIEYADSAADALDGAVGALVATDWDEFAALDAEFDAMDERIVVDGRRIVERREGLTYEGLTW</sequence>
<dbReference type="GO" id="GO:0051287">
    <property type="term" value="F:NAD binding"/>
    <property type="evidence" value="ECO:0007669"/>
    <property type="project" value="InterPro"/>
</dbReference>
<dbReference type="InterPro" id="IPR001732">
    <property type="entry name" value="UDP-Glc/GDP-Man_DH_N"/>
</dbReference>
<proteinExistence type="inferred from homology"/>
<dbReference type="PANTHER" id="PTHR43750:SF3">
    <property type="entry name" value="UDP-GLUCOSE 6-DEHYDROGENASE TUAD"/>
    <property type="match status" value="1"/>
</dbReference>
<dbReference type="AlphaFoldDB" id="A0A830G8J4"/>
<dbReference type="SUPFAM" id="SSF48179">
    <property type="entry name" value="6-phosphogluconate dehydrogenase C-terminal domain-like"/>
    <property type="match status" value="1"/>
</dbReference>
<evidence type="ECO:0000256" key="2">
    <source>
        <dbReference type="ARBA" id="ARBA00006601"/>
    </source>
</evidence>
<dbReference type="EMBL" id="BMOQ01000002">
    <property type="protein sequence ID" value="GGN09361.1"/>
    <property type="molecule type" value="Genomic_DNA"/>
</dbReference>
<dbReference type="UniPathway" id="UPA00038">
    <property type="reaction ID" value="UER00491"/>
</dbReference>
<dbReference type="RefSeq" id="WP_188877056.1">
    <property type="nucleotide sequence ID" value="NZ_BMOQ01000002.1"/>
</dbReference>
<comment type="similarity">
    <text evidence="2 7">Belongs to the UDP-glucose/GDP-mannose dehydrogenase family.</text>
</comment>
<dbReference type="GO" id="GO:0003979">
    <property type="term" value="F:UDP-glucose 6-dehydrogenase activity"/>
    <property type="evidence" value="ECO:0007669"/>
    <property type="project" value="UniProtKB-EC"/>
</dbReference>